<keyword evidence="6 8" id="KW-1133">Transmembrane helix</keyword>
<evidence type="ECO:0000256" key="1">
    <source>
        <dbReference type="ARBA" id="ARBA00004141"/>
    </source>
</evidence>
<dbReference type="GO" id="GO:0045202">
    <property type="term" value="C:synapse"/>
    <property type="evidence" value="ECO:0007669"/>
    <property type="project" value="GOC"/>
</dbReference>
<dbReference type="FunFam" id="1.20.1740.10:FF:000013">
    <property type="entry name" value="Solute carrier family 12 member"/>
    <property type="match status" value="1"/>
</dbReference>
<reference evidence="13" key="1">
    <citation type="submission" date="2016-04" db="UniProtKB">
        <authorList>
            <consortium name="WormBaseParasite"/>
        </authorList>
    </citation>
    <scope>IDENTIFICATION</scope>
</reference>
<dbReference type="OrthoDB" id="2020542at2759"/>
<evidence type="ECO:0000256" key="4">
    <source>
        <dbReference type="ARBA" id="ARBA00022448"/>
    </source>
</evidence>
<keyword evidence="12" id="KW-1185">Reference proteome</keyword>
<protein>
    <recommendedName>
        <fullName evidence="3">Solute carrier family 12 member 9</fullName>
    </recommendedName>
</protein>
<keyword evidence="5 8" id="KW-0812">Transmembrane</keyword>
<dbReference type="GO" id="GO:0006884">
    <property type="term" value="P:cell volume homeostasis"/>
    <property type="evidence" value="ECO:0007669"/>
    <property type="project" value="TreeGrafter"/>
</dbReference>
<feature type="transmembrane region" description="Helical" evidence="8">
    <location>
        <begin position="654"/>
        <end position="671"/>
    </location>
</feature>
<evidence type="ECO:0000313" key="13">
    <source>
        <dbReference type="WBParaSite" id="EVEC_0000795501-mRNA-1"/>
    </source>
</evidence>
<feature type="transmembrane region" description="Helical" evidence="8">
    <location>
        <begin position="175"/>
        <end position="194"/>
    </location>
</feature>
<evidence type="ECO:0000256" key="8">
    <source>
        <dbReference type="SAM" id="Phobius"/>
    </source>
</evidence>
<dbReference type="GO" id="GO:0005886">
    <property type="term" value="C:plasma membrane"/>
    <property type="evidence" value="ECO:0007669"/>
    <property type="project" value="TreeGrafter"/>
</dbReference>
<feature type="transmembrane region" description="Helical" evidence="8">
    <location>
        <begin position="259"/>
        <end position="277"/>
    </location>
</feature>
<evidence type="ECO:0000259" key="9">
    <source>
        <dbReference type="Pfam" id="PF00324"/>
    </source>
</evidence>
<dbReference type="Pfam" id="PF00324">
    <property type="entry name" value="AA_permease"/>
    <property type="match status" value="1"/>
</dbReference>
<gene>
    <name evidence="11" type="ORF">EVEC_LOCUS7439</name>
</gene>
<evidence type="ECO:0000259" key="10">
    <source>
        <dbReference type="Pfam" id="PF03522"/>
    </source>
</evidence>
<feature type="transmembrane region" description="Helical" evidence="8">
    <location>
        <begin position="136"/>
        <end position="154"/>
    </location>
</feature>
<evidence type="ECO:0000256" key="2">
    <source>
        <dbReference type="ARBA" id="ARBA00010593"/>
    </source>
</evidence>
<sequence length="806" mass="88453">MDLLSVTGGDNLFLYGEPSNLVTAFLKGFTVPGPRERVNLGVMLGVYLPTIQHILGVTMFIRLFWVVGVAGILHTFLLLALCCACTLLTSISISALATNGEVKTGGAYFLISRNLGTEFGSAVGFLFYLANAVATAMYLVGGVEILLIYIFPDLTIGGKEVQNETGFMGMMSHNLRFYSTILLFIEFLIVAMGVKFVQLLAPVSLLCVIISILACYVGGLARTLDPSGTNLFPNYMHEGEYLPGKAADRNTDVFQDVDATFFLLLAIYFPAVTGILTGTNMSGDLKDSSKSIPIGTISAQLTTSFIYFLLAFVFGAAINGAVLRDKYGQTLGGGMVVAYLAWPSSYVLLVGSFTSTFGAALQCLCSAPRLLQALANDDVIPVLKPFAKLTKNNEPFYGLILSTLIAEMAVLLGAMDHIAALVDFFFLMSLSILGAVLCFFIMFATHWYLGVLCCALFGAIYKYVEWKGAKKEWGDGMRGLALSTAQYSIMKVEEKEPHPKNFRPQLLLLLSMIYPSETQDVRYARLLQLASQMKAGRGLSIVVSFIRGDPLSSNLREELKKRIEEDMADCKLRGFAKTVIYGENQITGSLSTLIQSVGLGGLRPNTVLLRWPLKGDFLNKMLAATAMDMCLIVAKNVVDFPHMKQRLRGTLDVYWIVQDGGLCLLIAYLLNQHKVGFGLKFVVLENDNNLKIQKDLQNYVYKLRINARILVSNITRNIKKDTEIATVKSAAAVSLHVQKMHTAVRLNEIILKHSANSELVILNLPKPPANKRGLSDYVHYLEVLSEGVKRILFIRGTGKEKLATTS</sequence>
<dbReference type="Gene3D" id="1.20.1740.10">
    <property type="entry name" value="Amino acid/polyamine transporter I"/>
    <property type="match status" value="1"/>
</dbReference>
<dbReference type="PANTHER" id="PTHR11827">
    <property type="entry name" value="SOLUTE CARRIER FAMILY 12, CATION COTRANSPORTERS"/>
    <property type="match status" value="1"/>
</dbReference>
<feature type="transmembrane region" description="Helical" evidence="8">
    <location>
        <begin position="200"/>
        <end position="221"/>
    </location>
</feature>
<evidence type="ECO:0000256" key="5">
    <source>
        <dbReference type="ARBA" id="ARBA00022692"/>
    </source>
</evidence>
<dbReference type="WBParaSite" id="EVEC_0000795501-mRNA-1">
    <property type="protein sequence ID" value="EVEC_0000795501-mRNA-1"/>
    <property type="gene ID" value="EVEC_0000795501"/>
</dbReference>
<dbReference type="GO" id="GO:1990573">
    <property type="term" value="P:potassium ion import across plasma membrane"/>
    <property type="evidence" value="ECO:0007669"/>
    <property type="project" value="TreeGrafter"/>
</dbReference>
<keyword evidence="4" id="KW-0813">Transport</keyword>
<feature type="transmembrane region" description="Helical" evidence="8">
    <location>
        <begin position="330"/>
        <end position="349"/>
    </location>
</feature>
<reference evidence="11 12" key="2">
    <citation type="submission" date="2018-10" db="EMBL/GenBank/DDBJ databases">
        <authorList>
            <consortium name="Pathogen Informatics"/>
        </authorList>
    </citation>
    <scope>NUCLEOTIDE SEQUENCE [LARGE SCALE GENOMIC DNA]</scope>
</reference>
<feature type="transmembrane region" description="Helical" evidence="8">
    <location>
        <begin position="71"/>
        <end position="96"/>
    </location>
</feature>
<feature type="transmembrane region" description="Helical" evidence="8">
    <location>
        <begin position="297"/>
        <end position="318"/>
    </location>
</feature>
<evidence type="ECO:0000313" key="11">
    <source>
        <dbReference type="EMBL" id="VDD92688.1"/>
    </source>
</evidence>
<keyword evidence="7 8" id="KW-0472">Membrane</keyword>
<feature type="transmembrane region" description="Helical" evidence="8">
    <location>
        <begin position="44"/>
        <end position="65"/>
    </location>
</feature>
<dbReference type="PANTHER" id="PTHR11827:SF53">
    <property type="entry name" value="K+_CL-COTRANSPORTER"/>
    <property type="match status" value="1"/>
</dbReference>
<organism evidence="13">
    <name type="scientific">Enterobius vermicularis</name>
    <name type="common">Human pinworm</name>
    <dbReference type="NCBI Taxonomy" id="51028"/>
    <lineage>
        <taxon>Eukaryota</taxon>
        <taxon>Metazoa</taxon>
        <taxon>Ecdysozoa</taxon>
        <taxon>Nematoda</taxon>
        <taxon>Chromadorea</taxon>
        <taxon>Rhabditida</taxon>
        <taxon>Spirurina</taxon>
        <taxon>Oxyuridomorpha</taxon>
        <taxon>Oxyuroidea</taxon>
        <taxon>Oxyuridae</taxon>
        <taxon>Enterobius</taxon>
    </lineage>
</organism>
<feature type="domain" description="SLC12A transporter C-terminal" evidence="10">
    <location>
        <begin position="633"/>
        <end position="720"/>
    </location>
</feature>
<dbReference type="EMBL" id="UXUI01008922">
    <property type="protein sequence ID" value="VDD92688.1"/>
    <property type="molecule type" value="Genomic_DNA"/>
</dbReference>
<comment type="subcellular location">
    <subcellularLocation>
        <location evidence="1">Membrane</location>
        <topology evidence="1">Multi-pass membrane protein</topology>
    </subcellularLocation>
</comment>
<evidence type="ECO:0000256" key="6">
    <source>
        <dbReference type="ARBA" id="ARBA00022989"/>
    </source>
</evidence>
<dbReference type="GO" id="GO:0015379">
    <property type="term" value="F:potassium:chloride symporter activity"/>
    <property type="evidence" value="ECO:0007669"/>
    <property type="project" value="TreeGrafter"/>
</dbReference>
<name>A0A0N4VBP1_ENTVE</name>
<dbReference type="STRING" id="51028.A0A0N4VBP1"/>
<accession>A0A0N4VBP1</accession>
<dbReference type="Pfam" id="PF03522">
    <property type="entry name" value="SLC12"/>
    <property type="match status" value="2"/>
</dbReference>
<proteinExistence type="inferred from homology"/>
<feature type="transmembrane region" description="Helical" evidence="8">
    <location>
        <begin position="448"/>
        <end position="464"/>
    </location>
</feature>
<dbReference type="GO" id="GO:0055064">
    <property type="term" value="P:chloride ion homeostasis"/>
    <property type="evidence" value="ECO:0007669"/>
    <property type="project" value="TreeGrafter"/>
</dbReference>
<evidence type="ECO:0000313" key="12">
    <source>
        <dbReference type="Proteomes" id="UP000274131"/>
    </source>
</evidence>
<dbReference type="GO" id="GO:0055075">
    <property type="term" value="P:potassium ion homeostasis"/>
    <property type="evidence" value="ECO:0007669"/>
    <property type="project" value="TreeGrafter"/>
</dbReference>
<dbReference type="InterPro" id="IPR004842">
    <property type="entry name" value="SLC12A_fam"/>
</dbReference>
<evidence type="ECO:0000256" key="7">
    <source>
        <dbReference type="ARBA" id="ARBA00023136"/>
    </source>
</evidence>
<feature type="transmembrane region" description="Helical" evidence="8">
    <location>
        <begin position="421"/>
        <end position="442"/>
    </location>
</feature>
<dbReference type="InterPro" id="IPR004841">
    <property type="entry name" value="AA-permease/SLC12A_dom"/>
</dbReference>
<feature type="transmembrane region" description="Helical" evidence="8">
    <location>
        <begin position="396"/>
        <end position="414"/>
    </location>
</feature>
<evidence type="ECO:0000256" key="3">
    <source>
        <dbReference type="ARBA" id="ARBA00019359"/>
    </source>
</evidence>
<dbReference type="InterPro" id="IPR018491">
    <property type="entry name" value="SLC12_C"/>
</dbReference>
<dbReference type="Proteomes" id="UP000274131">
    <property type="component" value="Unassembled WGS sequence"/>
</dbReference>
<feature type="domain" description="Amino acid permease/ SLC12A" evidence="9">
    <location>
        <begin position="46"/>
        <end position="446"/>
    </location>
</feature>
<dbReference type="GO" id="GO:0007268">
    <property type="term" value="P:chemical synaptic transmission"/>
    <property type="evidence" value="ECO:0007669"/>
    <property type="project" value="TreeGrafter"/>
</dbReference>
<feature type="domain" description="SLC12A transporter C-terminal" evidence="10">
    <location>
        <begin position="732"/>
        <end position="802"/>
    </location>
</feature>
<dbReference type="AlphaFoldDB" id="A0A0N4VBP1"/>
<comment type="similarity">
    <text evidence="2">Belongs to the SLC12A transporter family.</text>
</comment>